<feature type="compositionally biased region" description="Basic and acidic residues" evidence="1">
    <location>
        <begin position="84"/>
        <end position="113"/>
    </location>
</feature>
<protein>
    <submittedName>
        <fullName evidence="4">Uncharacterized protein</fullName>
    </submittedName>
</protein>
<evidence type="ECO:0000313" key="2">
    <source>
        <dbReference type="EMBL" id="QJA64345.1"/>
    </source>
</evidence>
<proteinExistence type="predicted"/>
<feature type="region of interest" description="Disordered" evidence="1">
    <location>
        <begin position="1"/>
        <end position="115"/>
    </location>
</feature>
<feature type="region of interest" description="Disordered" evidence="1">
    <location>
        <begin position="293"/>
        <end position="324"/>
    </location>
</feature>
<organism evidence="4">
    <name type="scientific">viral metagenome</name>
    <dbReference type="NCBI Taxonomy" id="1070528"/>
    <lineage>
        <taxon>unclassified sequences</taxon>
        <taxon>metagenomes</taxon>
        <taxon>organismal metagenomes</taxon>
    </lineage>
</organism>
<evidence type="ECO:0000256" key="1">
    <source>
        <dbReference type="SAM" id="MobiDB-lite"/>
    </source>
</evidence>
<feature type="compositionally biased region" description="Acidic residues" evidence="1">
    <location>
        <begin position="24"/>
        <end position="41"/>
    </location>
</feature>
<dbReference type="EMBL" id="MT141518">
    <property type="protein sequence ID" value="QJA64345.1"/>
    <property type="molecule type" value="Genomic_DNA"/>
</dbReference>
<dbReference type="EMBL" id="MT142334">
    <property type="protein sequence ID" value="QJA78394.1"/>
    <property type="molecule type" value="Genomic_DNA"/>
</dbReference>
<dbReference type="EMBL" id="MT144901">
    <property type="protein sequence ID" value="QJI01160.1"/>
    <property type="molecule type" value="Genomic_DNA"/>
</dbReference>
<feature type="compositionally biased region" description="Acidic residues" evidence="1">
    <location>
        <begin position="314"/>
        <end position="324"/>
    </location>
</feature>
<dbReference type="AlphaFoldDB" id="A0A6M3XTL2"/>
<sequence>MPDDEKITEQDDLEKDEALAFNSDDADESTEGLDVENEFELEDKKPEEPGKKPEPDDKENELVKKPGDAEEDDGEVEDEDEDLERGKEILAEQERAEKERIQREATQRQHRQETGAYNPRAEVNTPESIEFFKNVVPQNLFPETVTLKDGTELDFASVINHEPELPVMMAVIANNIVRQMIHSGFLSTRTDIDVLDRRVQDRLFARTVTNKQDGVPEAAKIYHDPEFKKWFDKEPKEIQALQGSDDPYDHIKLFNRYLNKSGLEAAGKKVADLDEKRKAKKKSFDAIHKTTVRNKKASPGSMVDPMEEMREGFESEDDDDDLYI</sequence>
<name>A0A6M3XTL2_9ZZZZ</name>
<gene>
    <name evidence="3" type="ORF">MM415A01074_0018</name>
    <name evidence="2" type="ORF">MM415B00505_0009</name>
    <name evidence="4" type="ORF">TM448B02314_0012</name>
</gene>
<accession>A0A6M3XTL2</accession>
<feature type="compositionally biased region" description="Acidic residues" evidence="1">
    <location>
        <begin position="69"/>
        <end position="83"/>
    </location>
</feature>
<evidence type="ECO:0000313" key="4">
    <source>
        <dbReference type="EMBL" id="QJI01160.1"/>
    </source>
</evidence>
<evidence type="ECO:0000313" key="3">
    <source>
        <dbReference type="EMBL" id="QJA78394.1"/>
    </source>
</evidence>
<feature type="compositionally biased region" description="Basic and acidic residues" evidence="1">
    <location>
        <begin position="42"/>
        <end position="68"/>
    </location>
</feature>
<reference evidence="4" key="1">
    <citation type="submission" date="2020-03" db="EMBL/GenBank/DDBJ databases">
        <title>The deep terrestrial virosphere.</title>
        <authorList>
            <person name="Holmfeldt K."/>
            <person name="Nilsson E."/>
            <person name="Simone D."/>
            <person name="Lopez-Fernandez M."/>
            <person name="Wu X."/>
            <person name="de Brujin I."/>
            <person name="Lundin D."/>
            <person name="Andersson A."/>
            <person name="Bertilsson S."/>
            <person name="Dopson M."/>
        </authorList>
    </citation>
    <scope>NUCLEOTIDE SEQUENCE</scope>
    <source>
        <strain evidence="3">MM415A01074</strain>
        <strain evidence="2">MM415B00505</strain>
        <strain evidence="4">TM448B02314</strain>
    </source>
</reference>